<dbReference type="PROSITE" id="PS50005">
    <property type="entry name" value="TPR"/>
    <property type="match status" value="1"/>
</dbReference>
<protein>
    <submittedName>
        <fullName evidence="3">Tetratricopeptide repeat protein</fullName>
    </submittedName>
</protein>
<feature type="repeat" description="TPR" evidence="1">
    <location>
        <begin position="141"/>
        <end position="174"/>
    </location>
</feature>
<dbReference type="RefSeq" id="WP_208659829.1">
    <property type="nucleotide sequence ID" value="NZ_CP031775.2"/>
</dbReference>
<dbReference type="InterPro" id="IPR011990">
    <property type="entry name" value="TPR-like_helical_dom_sf"/>
</dbReference>
<name>A0A5B8R146_9GAMM</name>
<dbReference type="Proteomes" id="UP000321124">
    <property type="component" value="Chromosome"/>
</dbReference>
<dbReference type="KEGG" id="sdeo:D0436_17380"/>
<dbReference type="AlphaFoldDB" id="A0A5B8R146"/>
<dbReference type="EMBL" id="CP031775">
    <property type="protein sequence ID" value="QDZ92082.1"/>
    <property type="molecule type" value="Genomic_DNA"/>
</dbReference>
<dbReference type="Gene3D" id="1.25.40.10">
    <property type="entry name" value="Tetratricopeptide repeat domain"/>
    <property type="match status" value="1"/>
</dbReference>
<evidence type="ECO:0000313" key="4">
    <source>
        <dbReference type="Proteomes" id="UP000321124"/>
    </source>
</evidence>
<evidence type="ECO:0000256" key="2">
    <source>
        <dbReference type="SAM" id="Phobius"/>
    </source>
</evidence>
<accession>A0A5B8R146</accession>
<organism evidence="3 4">
    <name type="scientific">Shewanella decolorationis</name>
    <dbReference type="NCBI Taxonomy" id="256839"/>
    <lineage>
        <taxon>Bacteria</taxon>
        <taxon>Pseudomonadati</taxon>
        <taxon>Pseudomonadota</taxon>
        <taxon>Gammaproteobacteria</taxon>
        <taxon>Alteromonadales</taxon>
        <taxon>Shewanellaceae</taxon>
        <taxon>Shewanella</taxon>
    </lineage>
</organism>
<sequence>MRHKSNSLPAKAIPRWKTKLKQTSLIGLSFFSPALLACGPDFPLQLTQDRQYNLSYLPQTSFSQQLSGLAKPLAWQFQDAPAAQEYLWDEVHSRYLSQTRAYENSELPEAQLTLVNSLRDAQSVAEAEQIAAQLKETLAPALTWYSLGAMAFDAKEYDKASDYFKKVIALPESERAGRSLWALYSLSRIELIKSKTASDNSHFVQANAYLQQLQTEVTQGAADPLRLSLAGLGEQAYILLHQGQAQIEVSRGEYEPPKIDVALNPATLDKVIELYATQSVQGDSSGYDSLLMLSRSLMSKNINELKPLLQQPSVQQLLIAYWQSSANDFAFDGQLMEMGQKVAEILTVFPTDGVVLSQGDKLAAIYYQLGDYASAERMLALAKPSGLTWWLTAKLMLQKGDQAQAAKAYAQAVHHFPTDATSGTEHLNAKDTQQQAIDADAQQATYCRIRAEQGVLSLERGEYIDALSQLFASGDEYWQDIAYVAERVLTTAELKLFIDEHVPVMTFEYPKDSDWYDSVEPINNRLRYLLGRRLLREGAIAEAPAYFSNPTLNANVLEYGKALTTAKNSKGIESARAYWAAAELARHQGMEILGFELAPDYSIYAGMFDLRDWYAADKLSDKEQQRISASQAIPDKRFHYRYQAAELANKAADLVPHNSQAYAALLCQATGWVLYRDDELARRYYKKYVANGPFVPWAKNFGTQCEIPDFDRAVEREKANQIAKWNAIYHKLKKPVAYGSLVITAALIGFIGLRRRSRRAKNHQS</sequence>
<dbReference type="SUPFAM" id="SSF48452">
    <property type="entry name" value="TPR-like"/>
    <property type="match status" value="1"/>
</dbReference>
<evidence type="ECO:0000313" key="3">
    <source>
        <dbReference type="EMBL" id="QDZ92082.1"/>
    </source>
</evidence>
<reference evidence="3 4" key="1">
    <citation type="journal article" date="2019" name="Ecotoxicol. Environ. Saf.">
        <title>Microbial characterization of heavy metal resistant bacterial strains isolated from an electroplating wastewater treatment plant.</title>
        <authorList>
            <person name="Cai X."/>
            <person name="Zheng X."/>
            <person name="Zhang D."/>
            <person name="Iqbal W."/>
            <person name="Liu C."/>
            <person name="Yang B."/>
            <person name="Zhao X."/>
            <person name="Lu X."/>
            <person name="Mao Y."/>
        </authorList>
    </citation>
    <scope>NUCLEOTIDE SEQUENCE [LARGE SCALE GENOMIC DNA]</scope>
    <source>
        <strain evidence="3 4">Ni1-3</strain>
    </source>
</reference>
<keyword evidence="2" id="KW-0812">Transmembrane</keyword>
<proteinExistence type="predicted"/>
<evidence type="ECO:0000256" key="1">
    <source>
        <dbReference type="PROSITE-ProRule" id="PRU00339"/>
    </source>
</evidence>
<gene>
    <name evidence="3" type="ORF">D0436_17380</name>
</gene>
<keyword evidence="2" id="KW-0472">Membrane</keyword>
<feature type="transmembrane region" description="Helical" evidence="2">
    <location>
        <begin position="736"/>
        <end position="753"/>
    </location>
</feature>
<keyword evidence="2" id="KW-1133">Transmembrane helix</keyword>
<keyword evidence="1" id="KW-0802">TPR repeat</keyword>
<dbReference type="SMART" id="SM00028">
    <property type="entry name" value="TPR"/>
    <property type="match status" value="2"/>
</dbReference>
<dbReference type="InterPro" id="IPR019734">
    <property type="entry name" value="TPR_rpt"/>
</dbReference>